<dbReference type="Pfam" id="PF16655">
    <property type="entry name" value="PhoD_N"/>
    <property type="match status" value="1"/>
</dbReference>
<evidence type="ECO:0000313" key="3">
    <source>
        <dbReference type="EMBL" id="SDB86192.1"/>
    </source>
</evidence>
<dbReference type="SUPFAM" id="SSF56300">
    <property type="entry name" value="Metallo-dependent phosphatases"/>
    <property type="match status" value="1"/>
</dbReference>
<dbReference type="EMBL" id="FMYF01000005">
    <property type="protein sequence ID" value="SDB86192.1"/>
    <property type="molecule type" value="Genomic_DNA"/>
</dbReference>
<dbReference type="Proteomes" id="UP000199086">
    <property type="component" value="Unassembled WGS sequence"/>
</dbReference>
<accession>A0A1G6GVX9</accession>
<gene>
    <name evidence="3" type="ORF">GA0111570_105169</name>
</gene>
<feature type="domain" description="Phospholipase D N-terminal" evidence="2">
    <location>
        <begin position="52"/>
        <end position="147"/>
    </location>
</feature>
<dbReference type="PROSITE" id="PS51318">
    <property type="entry name" value="TAT"/>
    <property type="match status" value="1"/>
</dbReference>
<name>A0A1G6GVX9_9ACTN</name>
<dbReference type="PANTHER" id="PTHR43606:SF1">
    <property type="entry name" value="PHOD-LIKE PHOSPHATASE METALLOPHOSPHATASE DOMAIN-CONTAINING PROTEIN"/>
    <property type="match status" value="1"/>
</dbReference>
<organism evidence="3 4">
    <name type="scientific">Raineyella antarctica</name>
    <dbReference type="NCBI Taxonomy" id="1577474"/>
    <lineage>
        <taxon>Bacteria</taxon>
        <taxon>Bacillati</taxon>
        <taxon>Actinomycetota</taxon>
        <taxon>Actinomycetes</taxon>
        <taxon>Propionibacteriales</taxon>
        <taxon>Propionibacteriaceae</taxon>
        <taxon>Raineyella</taxon>
    </lineage>
</organism>
<evidence type="ECO:0000259" key="1">
    <source>
        <dbReference type="Pfam" id="PF09423"/>
    </source>
</evidence>
<dbReference type="InterPro" id="IPR006311">
    <property type="entry name" value="TAT_signal"/>
</dbReference>
<dbReference type="InterPro" id="IPR018946">
    <property type="entry name" value="PhoD-like_MPP"/>
</dbReference>
<evidence type="ECO:0000259" key="2">
    <source>
        <dbReference type="Pfam" id="PF16655"/>
    </source>
</evidence>
<dbReference type="CDD" id="cd07389">
    <property type="entry name" value="MPP_PhoD"/>
    <property type="match status" value="1"/>
</dbReference>
<dbReference type="PANTHER" id="PTHR43606">
    <property type="entry name" value="PHOSPHATASE, PUTATIVE (AFU_ORTHOLOGUE AFUA_6G08710)-RELATED"/>
    <property type="match status" value="1"/>
</dbReference>
<dbReference type="InterPro" id="IPR038607">
    <property type="entry name" value="PhoD-like_sf"/>
</dbReference>
<keyword evidence="4" id="KW-1185">Reference proteome</keyword>
<protein>
    <submittedName>
        <fullName evidence="3">Alkaline phosphatase D</fullName>
    </submittedName>
</protein>
<feature type="domain" description="PhoD-like phosphatase metallophosphatase" evidence="1">
    <location>
        <begin position="167"/>
        <end position="512"/>
    </location>
</feature>
<dbReference type="RefSeq" id="WP_092609761.1">
    <property type="nucleotide sequence ID" value="NZ_FMYF01000005.1"/>
</dbReference>
<evidence type="ECO:0000313" key="4">
    <source>
        <dbReference type="Proteomes" id="UP000199086"/>
    </source>
</evidence>
<dbReference type="InterPro" id="IPR052900">
    <property type="entry name" value="Phospholipid_Metab_Enz"/>
</dbReference>
<sequence length="539" mass="58867">MTDTSSFRTVPVRRRALMQGFVAASAAGLLGTGGTRAAAAPLVSHRLTLTSGIASGDVTSDSAVLWARSSGAGTLRAVVRAVDVDGNPLKGKYHQERVLTGPAATTGTDFTARLRLDKLAPATRFEYRLGFVDAAGHTGQEETGTFTTAPGSRYGRKAEDLDQTFVWTADTAGQGWGINEEIGGMFGYRAMLATAPDFFLHSGDTVYADGPMASAVTEPDGNVWKNLLIDEVTQIAQSLADFRGRHRYNYLDANVRALAREVPIVATWDDHEVTNNWYPGEVLDDPRYDKVRDDPRYDKVRDVDTLARWGRQAFDEYYPRTSPTIHRRIARGPQLDVFCLDMRTYKSPNTAGLESTATRILGEEQLQWLIEGLRTSTATWKVIANDLPIGLVVPDGAGMEAVANNDPGAPLGRELEIARLLKAIKDHDIKNVVFLTGDVHYCAAHHYSPERAVFKDFKPFWEFVAGPINAGSFGPNKLDATFGPEQVFERHGFTNQSPRSGEHQYFGHVAVAGDGAEFVVSLVNANGDTVYTKALIPEA</sequence>
<dbReference type="InterPro" id="IPR029052">
    <property type="entry name" value="Metallo-depent_PP-like"/>
</dbReference>
<dbReference type="InterPro" id="IPR032093">
    <property type="entry name" value="PhoD_N"/>
</dbReference>
<dbReference type="AlphaFoldDB" id="A0A1G6GVX9"/>
<proteinExistence type="predicted"/>
<dbReference type="Gene3D" id="3.60.21.70">
    <property type="entry name" value="PhoD-like phosphatase"/>
    <property type="match status" value="1"/>
</dbReference>
<dbReference type="OrthoDB" id="3497025at2"/>
<dbReference type="Pfam" id="PF09423">
    <property type="entry name" value="PhoD"/>
    <property type="match status" value="1"/>
</dbReference>
<dbReference type="Gene3D" id="2.60.40.380">
    <property type="entry name" value="Purple acid phosphatase-like, N-terminal"/>
    <property type="match status" value="1"/>
</dbReference>
<dbReference type="STRING" id="1577474.GA0111570_105169"/>
<reference evidence="3 4" key="1">
    <citation type="submission" date="2016-06" db="EMBL/GenBank/DDBJ databases">
        <authorList>
            <person name="Olsen C.W."/>
            <person name="Carey S."/>
            <person name="Hinshaw L."/>
            <person name="Karasin A.I."/>
        </authorList>
    </citation>
    <scope>NUCLEOTIDE SEQUENCE [LARGE SCALE GENOMIC DNA]</scope>
    <source>
        <strain evidence="3 4">LZ-22</strain>
    </source>
</reference>